<dbReference type="InterPro" id="IPR027417">
    <property type="entry name" value="P-loop_NTPase"/>
</dbReference>
<dbReference type="GO" id="GO:0016887">
    <property type="term" value="F:ATP hydrolysis activity"/>
    <property type="evidence" value="ECO:0007669"/>
    <property type="project" value="InterPro"/>
</dbReference>
<dbReference type="Proteomes" id="UP000631114">
    <property type="component" value="Unassembled WGS sequence"/>
</dbReference>
<dbReference type="InterPro" id="IPR041569">
    <property type="entry name" value="AAA_lid_3"/>
</dbReference>
<dbReference type="InterPro" id="IPR050168">
    <property type="entry name" value="AAA_ATPase_domain"/>
</dbReference>
<dbReference type="AlphaFoldDB" id="A0A835M5E2"/>
<dbReference type="InterPro" id="IPR003959">
    <property type="entry name" value="ATPase_AAA_core"/>
</dbReference>
<dbReference type="GO" id="GO:0051228">
    <property type="term" value="P:mitotic spindle disassembly"/>
    <property type="evidence" value="ECO:0007669"/>
    <property type="project" value="TreeGrafter"/>
</dbReference>
<feature type="domain" description="ATPase AAA-type core" evidence="2">
    <location>
        <begin position="55"/>
        <end position="105"/>
    </location>
</feature>
<dbReference type="GO" id="GO:0031593">
    <property type="term" value="F:polyubiquitin modification-dependent protein binding"/>
    <property type="evidence" value="ECO:0007669"/>
    <property type="project" value="TreeGrafter"/>
</dbReference>
<dbReference type="Gene3D" id="1.10.8.60">
    <property type="match status" value="1"/>
</dbReference>
<reference evidence="4 5" key="1">
    <citation type="submission" date="2020-10" db="EMBL/GenBank/DDBJ databases">
        <title>The Coptis chinensis genome and diversification of protoberbering-type alkaloids.</title>
        <authorList>
            <person name="Wang B."/>
            <person name="Shu S."/>
            <person name="Song C."/>
            <person name="Liu Y."/>
        </authorList>
    </citation>
    <scope>NUCLEOTIDE SEQUENCE [LARGE SCALE GENOMIC DNA]</scope>
    <source>
        <strain evidence="4">HL-2020</strain>
        <tissue evidence="4">Leaf</tissue>
    </source>
</reference>
<keyword evidence="5" id="KW-1185">Reference proteome</keyword>
<keyword evidence="1" id="KW-0472">Membrane</keyword>
<dbReference type="GO" id="GO:0034098">
    <property type="term" value="C:VCP-NPL4-UFD1 AAA ATPase complex"/>
    <property type="evidence" value="ECO:0007669"/>
    <property type="project" value="TreeGrafter"/>
</dbReference>
<dbReference type="Pfam" id="PF17862">
    <property type="entry name" value="AAA_lid_3"/>
    <property type="match status" value="1"/>
</dbReference>
<evidence type="ECO:0000313" key="5">
    <source>
        <dbReference type="Proteomes" id="UP000631114"/>
    </source>
</evidence>
<keyword evidence="1" id="KW-1133">Transmembrane helix</keyword>
<dbReference type="GO" id="GO:0005634">
    <property type="term" value="C:nucleus"/>
    <property type="evidence" value="ECO:0007669"/>
    <property type="project" value="TreeGrafter"/>
</dbReference>
<proteinExistence type="predicted"/>
<evidence type="ECO:0000259" key="2">
    <source>
        <dbReference type="Pfam" id="PF00004"/>
    </source>
</evidence>
<dbReference type="EMBL" id="JADFTS010000004">
    <property type="protein sequence ID" value="KAF9611366.1"/>
    <property type="molecule type" value="Genomic_DNA"/>
</dbReference>
<feature type="domain" description="AAA ATPase AAA+ lid" evidence="3">
    <location>
        <begin position="127"/>
        <end position="154"/>
    </location>
</feature>
<accession>A0A835M5E2</accession>
<keyword evidence="1" id="KW-0812">Transmembrane</keyword>
<evidence type="ECO:0000259" key="3">
    <source>
        <dbReference type="Pfam" id="PF17862"/>
    </source>
</evidence>
<dbReference type="PANTHER" id="PTHR23077:SF200">
    <property type="entry name" value="CELL DIVISION CONTROL PROTEIN 48 HOMOLOG E"/>
    <property type="match status" value="1"/>
</dbReference>
<dbReference type="Gene3D" id="3.40.50.300">
    <property type="entry name" value="P-loop containing nucleotide triphosphate hydrolases"/>
    <property type="match status" value="1"/>
</dbReference>
<dbReference type="GO" id="GO:0097352">
    <property type="term" value="P:autophagosome maturation"/>
    <property type="evidence" value="ECO:0007669"/>
    <property type="project" value="TreeGrafter"/>
</dbReference>
<dbReference type="Pfam" id="PF00004">
    <property type="entry name" value="AAA"/>
    <property type="match status" value="1"/>
</dbReference>
<dbReference type="SUPFAM" id="SSF52540">
    <property type="entry name" value="P-loop containing nucleoside triphosphate hydrolases"/>
    <property type="match status" value="1"/>
</dbReference>
<dbReference type="GO" id="GO:0005829">
    <property type="term" value="C:cytosol"/>
    <property type="evidence" value="ECO:0007669"/>
    <property type="project" value="TreeGrafter"/>
</dbReference>
<dbReference type="GO" id="GO:0005524">
    <property type="term" value="F:ATP binding"/>
    <property type="evidence" value="ECO:0007669"/>
    <property type="project" value="InterPro"/>
</dbReference>
<feature type="transmembrane region" description="Helical" evidence="1">
    <location>
        <begin position="164"/>
        <end position="190"/>
    </location>
</feature>
<sequence length="297" mass="33081">MLYVMRLVFHQVVIFSFRASQDRVASFFDFHHSRQLMCKFYSLAERGSVGDAGGAADRVLNQPFEMGGMSQKKTVFIIGATNRPDIIDSTLLRLGRLDQSIYIPLPNEASRLSIFKACVRKSPVSKDVDLNALAKYTQGFSGADITKICSELASMPSGRTLRKLFSALVLFGGFILISFFVLDFSTFMVIQGVDLYKEKWPESSSIACESSSSSFNSSLQDTEDDKTIVSILAEENFAESGKLGKRLSHLDSIPDHHFVKKESTFVACSFRVESLSRVQVGIPLPTRKCYPVESTFK</sequence>
<organism evidence="4 5">
    <name type="scientific">Coptis chinensis</name>
    <dbReference type="NCBI Taxonomy" id="261450"/>
    <lineage>
        <taxon>Eukaryota</taxon>
        <taxon>Viridiplantae</taxon>
        <taxon>Streptophyta</taxon>
        <taxon>Embryophyta</taxon>
        <taxon>Tracheophyta</taxon>
        <taxon>Spermatophyta</taxon>
        <taxon>Magnoliopsida</taxon>
        <taxon>Ranunculales</taxon>
        <taxon>Ranunculaceae</taxon>
        <taxon>Coptidoideae</taxon>
        <taxon>Coptis</taxon>
    </lineage>
</organism>
<evidence type="ECO:0000313" key="4">
    <source>
        <dbReference type="EMBL" id="KAF9611366.1"/>
    </source>
</evidence>
<gene>
    <name evidence="4" type="ORF">IFM89_031378</name>
</gene>
<protein>
    <submittedName>
        <fullName evidence="4">Uncharacterized protein</fullName>
    </submittedName>
</protein>
<dbReference type="GO" id="GO:0030970">
    <property type="term" value="P:retrograde protein transport, ER to cytosol"/>
    <property type="evidence" value="ECO:0007669"/>
    <property type="project" value="TreeGrafter"/>
</dbReference>
<comment type="caution">
    <text evidence="4">The sequence shown here is derived from an EMBL/GenBank/DDBJ whole genome shotgun (WGS) entry which is preliminary data.</text>
</comment>
<evidence type="ECO:0000256" key="1">
    <source>
        <dbReference type="SAM" id="Phobius"/>
    </source>
</evidence>
<dbReference type="PANTHER" id="PTHR23077">
    <property type="entry name" value="AAA-FAMILY ATPASE"/>
    <property type="match status" value="1"/>
</dbReference>
<name>A0A835M5E2_9MAGN</name>